<feature type="transmembrane region" description="Helical" evidence="2">
    <location>
        <begin position="115"/>
        <end position="133"/>
    </location>
</feature>
<evidence type="ECO:0000313" key="4">
    <source>
        <dbReference type="Proteomes" id="UP000230750"/>
    </source>
</evidence>
<gene>
    <name evidence="3" type="ORF">BSL78_06572</name>
</gene>
<dbReference type="STRING" id="307972.A0A2G8L8C2"/>
<dbReference type="InterPro" id="IPR040350">
    <property type="entry name" value="TMEM272"/>
</dbReference>
<dbReference type="PANTHER" id="PTHR33444:SF2">
    <property type="entry name" value="MARVEL DOMAIN-CONTAINING PROTEIN"/>
    <property type="match status" value="1"/>
</dbReference>
<organism evidence="3 4">
    <name type="scientific">Stichopus japonicus</name>
    <name type="common">Sea cucumber</name>
    <dbReference type="NCBI Taxonomy" id="307972"/>
    <lineage>
        <taxon>Eukaryota</taxon>
        <taxon>Metazoa</taxon>
        <taxon>Echinodermata</taxon>
        <taxon>Eleutherozoa</taxon>
        <taxon>Echinozoa</taxon>
        <taxon>Holothuroidea</taxon>
        <taxon>Aspidochirotacea</taxon>
        <taxon>Aspidochirotida</taxon>
        <taxon>Stichopodidae</taxon>
        <taxon>Apostichopus</taxon>
    </lineage>
</organism>
<evidence type="ECO:0000256" key="1">
    <source>
        <dbReference type="SAM" id="MobiDB-lite"/>
    </source>
</evidence>
<feature type="region of interest" description="Disordered" evidence="1">
    <location>
        <begin position="1"/>
        <end position="50"/>
    </location>
</feature>
<feature type="transmembrane region" description="Helical" evidence="2">
    <location>
        <begin position="153"/>
        <end position="173"/>
    </location>
</feature>
<proteinExistence type="predicted"/>
<keyword evidence="2" id="KW-0812">Transmembrane</keyword>
<dbReference type="AlphaFoldDB" id="A0A2G8L8C2"/>
<name>A0A2G8L8C2_STIJA</name>
<dbReference type="PANTHER" id="PTHR33444">
    <property type="entry name" value="SI:DKEY-19B23.12-RELATED"/>
    <property type="match status" value="1"/>
</dbReference>
<evidence type="ECO:0000256" key="2">
    <source>
        <dbReference type="SAM" id="Phobius"/>
    </source>
</evidence>
<feature type="compositionally biased region" description="Basic and acidic residues" evidence="1">
    <location>
        <begin position="1"/>
        <end position="11"/>
    </location>
</feature>
<reference evidence="3 4" key="1">
    <citation type="journal article" date="2017" name="PLoS Biol.">
        <title>The sea cucumber genome provides insights into morphological evolution and visceral regeneration.</title>
        <authorList>
            <person name="Zhang X."/>
            <person name="Sun L."/>
            <person name="Yuan J."/>
            <person name="Sun Y."/>
            <person name="Gao Y."/>
            <person name="Zhang L."/>
            <person name="Li S."/>
            <person name="Dai H."/>
            <person name="Hamel J.F."/>
            <person name="Liu C."/>
            <person name="Yu Y."/>
            <person name="Liu S."/>
            <person name="Lin W."/>
            <person name="Guo K."/>
            <person name="Jin S."/>
            <person name="Xu P."/>
            <person name="Storey K.B."/>
            <person name="Huan P."/>
            <person name="Zhang T."/>
            <person name="Zhou Y."/>
            <person name="Zhang J."/>
            <person name="Lin C."/>
            <person name="Li X."/>
            <person name="Xing L."/>
            <person name="Huo D."/>
            <person name="Sun M."/>
            <person name="Wang L."/>
            <person name="Mercier A."/>
            <person name="Li F."/>
            <person name="Yang H."/>
            <person name="Xiang J."/>
        </authorList>
    </citation>
    <scope>NUCLEOTIDE SEQUENCE [LARGE SCALE GENOMIC DNA]</scope>
    <source>
        <strain evidence="3">Shaxun</strain>
        <tissue evidence="3">Muscle</tissue>
    </source>
</reference>
<feature type="transmembrane region" description="Helical" evidence="2">
    <location>
        <begin position="206"/>
        <end position="224"/>
    </location>
</feature>
<keyword evidence="2" id="KW-0472">Membrane</keyword>
<dbReference type="EMBL" id="MRZV01000173">
    <property type="protein sequence ID" value="PIK56503.1"/>
    <property type="molecule type" value="Genomic_DNA"/>
</dbReference>
<protein>
    <recommendedName>
        <fullName evidence="5">Transmembrane protein</fullName>
    </recommendedName>
</protein>
<keyword evidence="4" id="KW-1185">Reference proteome</keyword>
<keyword evidence="2" id="KW-1133">Transmembrane helix</keyword>
<accession>A0A2G8L8C2</accession>
<comment type="caution">
    <text evidence="3">The sequence shown here is derived from an EMBL/GenBank/DDBJ whole genome shotgun (WGS) entry which is preliminary data.</text>
</comment>
<evidence type="ECO:0008006" key="5">
    <source>
        <dbReference type="Google" id="ProtNLM"/>
    </source>
</evidence>
<evidence type="ECO:0000313" key="3">
    <source>
        <dbReference type="EMBL" id="PIK56503.1"/>
    </source>
</evidence>
<sequence>MESKGSTENHNLEAGLNSNPPPPQYGSNGEEPLPPPYSDAPRDAPPSYQSLFGQMQDAKQNSSGALDFIQRLIKLLLNTIAVTIFMIILLAVPITMVVIGAIYVDDCPTEKMIPIYLIVFGSCYILKNLIDLFERYKNRDQDDSHGNNPSNALSRLLGCFIFAFFIAGNVWVYRNYPPSTNIESDHYCNPCSTTLRFGLPLWPTSSVPSLVFVCAVLPSVLLQVHQHSKHDTTQTGQTEGGK</sequence>
<dbReference type="Proteomes" id="UP000230750">
    <property type="component" value="Unassembled WGS sequence"/>
</dbReference>
<feature type="transmembrane region" description="Helical" evidence="2">
    <location>
        <begin position="75"/>
        <end position="103"/>
    </location>
</feature>
<dbReference type="OrthoDB" id="6157510at2759"/>